<dbReference type="InterPro" id="IPR025159">
    <property type="entry name" value="AbiEi_N"/>
</dbReference>
<protein>
    <recommendedName>
        <fullName evidence="1">AbiEi antitoxin N-terminal domain-containing protein</fullName>
    </recommendedName>
</protein>
<organism evidence="2 3">
    <name type="scientific">Cellulomonas septica</name>
    <dbReference type="NCBI Taxonomy" id="285080"/>
    <lineage>
        <taxon>Bacteria</taxon>
        <taxon>Bacillati</taxon>
        <taxon>Actinomycetota</taxon>
        <taxon>Actinomycetes</taxon>
        <taxon>Micrococcales</taxon>
        <taxon>Cellulomonadaceae</taxon>
        <taxon>Cellulomonas</taxon>
    </lineage>
</organism>
<evidence type="ECO:0000313" key="3">
    <source>
        <dbReference type="Proteomes" id="UP000777774"/>
    </source>
</evidence>
<accession>A0ABX1JZ14</accession>
<evidence type="ECO:0000313" key="2">
    <source>
        <dbReference type="EMBL" id="NKY39169.1"/>
    </source>
</evidence>
<dbReference type="RefSeq" id="WP_168678310.1">
    <property type="nucleotide sequence ID" value="NZ_JAAXOY010000110.1"/>
</dbReference>
<sequence length="237" mass="25389">MGVAPLTVNFANAKLMVMSGLIGTAEAAARLGLSRRQVNYLVAAGELRQVVRGALDATSVDRYAAVPRTGRQAWSEPTAWAAIALLTDHQVTWLGPSQLSRLRGRLRELTPERLVERCRDRASVHRYAAHRSTLPRIGADVVTPDRSLLGLAARADSTVDGYVARDQLSSLVHGHGLTEDEDGLLTLRATAMDIVLVAALAGGPVLAAVDSAGSLDARERRAGLDTLERVLERHAHA</sequence>
<reference evidence="2 3" key="1">
    <citation type="submission" date="2020-04" db="EMBL/GenBank/DDBJ databases">
        <title>MicrobeNet Type strains.</title>
        <authorList>
            <person name="Nicholson A.C."/>
        </authorList>
    </citation>
    <scope>NUCLEOTIDE SEQUENCE [LARGE SCALE GENOMIC DNA]</scope>
    <source>
        <strain evidence="2 3">ATCC BAA-787</strain>
    </source>
</reference>
<dbReference type="Pfam" id="PF13338">
    <property type="entry name" value="AbiEi_4"/>
    <property type="match status" value="1"/>
</dbReference>
<name>A0ABX1JZ14_9CELL</name>
<comment type="caution">
    <text evidence="2">The sequence shown here is derived from an EMBL/GenBank/DDBJ whole genome shotgun (WGS) entry which is preliminary data.</text>
</comment>
<evidence type="ECO:0000259" key="1">
    <source>
        <dbReference type="Pfam" id="PF13338"/>
    </source>
</evidence>
<dbReference type="EMBL" id="JAAXOY010000110">
    <property type="protein sequence ID" value="NKY39169.1"/>
    <property type="molecule type" value="Genomic_DNA"/>
</dbReference>
<gene>
    <name evidence="2" type="ORF">HGA02_06355</name>
</gene>
<proteinExistence type="predicted"/>
<keyword evidence="3" id="KW-1185">Reference proteome</keyword>
<dbReference type="Proteomes" id="UP000777774">
    <property type="component" value="Unassembled WGS sequence"/>
</dbReference>
<feature type="domain" description="AbiEi antitoxin N-terminal" evidence="1">
    <location>
        <begin position="20"/>
        <end position="53"/>
    </location>
</feature>